<dbReference type="AlphaFoldDB" id="A0A8X6T5U4"/>
<dbReference type="EMBL" id="BMAU01021356">
    <property type="protein sequence ID" value="GFY20901.1"/>
    <property type="molecule type" value="Genomic_DNA"/>
</dbReference>
<reference evidence="1" key="1">
    <citation type="submission" date="2020-08" db="EMBL/GenBank/DDBJ databases">
        <title>Multicomponent nature underlies the extraordinary mechanical properties of spider dragline silk.</title>
        <authorList>
            <person name="Kono N."/>
            <person name="Nakamura H."/>
            <person name="Mori M."/>
            <person name="Yoshida Y."/>
            <person name="Ohtoshi R."/>
            <person name="Malay A.D."/>
            <person name="Moran D.A.P."/>
            <person name="Tomita M."/>
            <person name="Numata K."/>
            <person name="Arakawa K."/>
        </authorList>
    </citation>
    <scope>NUCLEOTIDE SEQUENCE</scope>
</reference>
<sequence length="144" mass="16606">MHEGRKMYRKVSKGTFKGTKTNDKGCALYRHRAPEDGGHTFAKMMHLQKHYFMLTYTWNVSLKEWKRRVQGTHVNGWPGVKAGGALGRICTVHVSNFECYCLRMLMNVIQGPTNFLDLKTVDGQELETFRQVCEKLGLLEDDNH</sequence>
<name>A0A8X6T5U4_TRICX</name>
<evidence type="ECO:0000313" key="2">
    <source>
        <dbReference type="Proteomes" id="UP000887159"/>
    </source>
</evidence>
<organism evidence="1 2">
    <name type="scientific">Trichonephila clavipes</name>
    <name type="common">Golden silk orbweaver</name>
    <name type="synonym">Nephila clavipes</name>
    <dbReference type="NCBI Taxonomy" id="2585209"/>
    <lineage>
        <taxon>Eukaryota</taxon>
        <taxon>Metazoa</taxon>
        <taxon>Ecdysozoa</taxon>
        <taxon>Arthropoda</taxon>
        <taxon>Chelicerata</taxon>
        <taxon>Arachnida</taxon>
        <taxon>Araneae</taxon>
        <taxon>Araneomorphae</taxon>
        <taxon>Entelegynae</taxon>
        <taxon>Araneoidea</taxon>
        <taxon>Nephilidae</taxon>
        <taxon>Trichonephila</taxon>
    </lineage>
</organism>
<keyword evidence="2" id="KW-1185">Reference proteome</keyword>
<comment type="caution">
    <text evidence="1">The sequence shown here is derived from an EMBL/GenBank/DDBJ whole genome shotgun (WGS) entry which is preliminary data.</text>
</comment>
<accession>A0A8X6T5U4</accession>
<dbReference type="Proteomes" id="UP000887159">
    <property type="component" value="Unassembled WGS sequence"/>
</dbReference>
<evidence type="ECO:0000313" key="1">
    <source>
        <dbReference type="EMBL" id="GFY20901.1"/>
    </source>
</evidence>
<proteinExistence type="predicted"/>
<protein>
    <submittedName>
        <fullName evidence="1">Uncharacterized protein</fullName>
    </submittedName>
</protein>
<gene>
    <name evidence="1" type="primary">EVAR_29023_1</name>
    <name evidence="1" type="ORF">TNCV_1121351</name>
</gene>